<gene>
    <name evidence="2" type="ORF">ABS311_04925</name>
</gene>
<keyword evidence="3" id="KW-1185">Reference proteome</keyword>
<accession>A0ABV1RE75</accession>
<keyword evidence="2" id="KW-0808">Transferase</keyword>
<proteinExistence type="predicted"/>
<dbReference type="EMBL" id="JBELOE010000093">
    <property type="protein sequence ID" value="MER2491221.1"/>
    <property type="molecule type" value="Genomic_DNA"/>
</dbReference>
<keyword evidence="2" id="KW-0418">Kinase</keyword>
<sequence>MSIKRVKPIEQGNSDKNVICIVEIIHQMTQGATGPYLCLADNGKKYVIKRQRAGFEGCIKEWLFGKLGQDFGLPIPNCELVYVDSALLEYNSDYQFEIGEGVAFASEFIPDLQEVNYQILHSLSQETLRDLYVFDYWIKNADRNLTKLGGNPNLFYAQSSLALKVVDHNLAFDNGFLIAEHHKFHVSSDYWPAQIDYDVLQNYEQRMADAFANWQQIVEQIPEDWREGVADYHGIIERMTLRLNEYLNQKFWEGLK</sequence>
<protein>
    <submittedName>
        <fullName evidence="2">HipA family kinase</fullName>
    </submittedName>
</protein>
<dbReference type="GO" id="GO:0016301">
    <property type="term" value="F:kinase activity"/>
    <property type="evidence" value="ECO:0007669"/>
    <property type="project" value="UniProtKB-KW"/>
</dbReference>
<evidence type="ECO:0000259" key="1">
    <source>
        <dbReference type="Pfam" id="PF20613"/>
    </source>
</evidence>
<name>A0ABV1RE75_9ALTE</name>
<dbReference type="RefSeq" id="WP_350400886.1">
    <property type="nucleotide sequence ID" value="NZ_JBELOE010000093.1"/>
</dbReference>
<feature type="domain" description="HipA-like kinase" evidence="1">
    <location>
        <begin position="21"/>
        <end position="253"/>
    </location>
</feature>
<dbReference type="Pfam" id="PF20613">
    <property type="entry name" value="HipA_2"/>
    <property type="match status" value="1"/>
</dbReference>
<dbReference type="Proteomes" id="UP001467690">
    <property type="component" value="Unassembled WGS sequence"/>
</dbReference>
<comment type="caution">
    <text evidence="2">The sequence shown here is derived from an EMBL/GenBank/DDBJ whole genome shotgun (WGS) entry which is preliminary data.</text>
</comment>
<organism evidence="2 3">
    <name type="scientific">Catenovulum sediminis</name>
    <dbReference type="NCBI Taxonomy" id="1740262"/>
    <lineage>
        <taxon>Bacteria</taxon>
        <taxon>Pseudomonadati</taxon>
        <taxon>Pseudomonadota</taxon>
        <taxon>Gammaproteobacteria</taxon>
        <taxon>Alteromonadales</taxon>
        <taxon>Alteromonadaceae</taxon>
        <taxon>Catenovulum</taxon>
    </lineage>
</organism>
<reference evidence="2 3" key="1">
    <citation type="submission" date="2024-06" db="EMBL/GenBank/DDBJ databases">
        <authorList>
            <person name="Chen R.Y."/>
        </authorList>
    </citation>
    <scope>NUCLEOTIDE SEQUENCE [LARGE SCALE GENOMIC DNA]</scope>
    <source>
        <strain evidence="2 3">D2</strain>
    </source>
</reference>
<dbReference type="InterPro" id="IPR046748">
    <property type="entry name" value="HipA_2"/>
</dbReference>
<evidence type="ECO:0000313" key="2">
    <source>
        <dbReference type="EMBL" id="MER2491221.1"/>
    </source>
</evidence>
<evidence type="ECO:0000313" key="3">
    <source>
        <dbReference type="Proteomes" id="UP001467690"/>
    </source>
</evidence>